<dbReference type="SUPFAM" id="SSF54292">
    <property type="entry name" value="2Fe-2S ferredoxin-like"/>
    <property type="match status" value="1"/>
</dbReference>
<dbReference type="Proteomes" id="UP000645462">
    <property type="component" value="Unassembled WGS sequence"/>
</dbReference>
<dbReference type="InterPro" id="IPR002888">
    <property type="entry name" value="2Fe-2S-bd"/>
</dbReference>
<dbReference type="InterPro" id="IPR036010">
    <property type="entry name" value="2Fe-2S_ferredoxin-like_sf"/>
</dbReference>
<evidence type="ECO:0000313" key="6">
    <source>
        <dbReference type="EMBL" id="GGB97897.1"/>
    </source>
</evidence>
<accession>A0ABQ1KFX7</accession>
<dbReference type="PANTHER" id="PTHR44379:SF6">
    <property type="entry name" value="BLR6046 PROTEIN"/>
    <property type="match status" value="1"/>
</dbReference>
<dbReference type="CDD" id="cd00207">
    <property type="entry name" value="fer2"/>
    <property type="match status" value="1"/>
</dbReference>
<dbReference type="EMBL" id="BMFC01000002">
    <property type="protein sequence ID" value="GGB97897.1"/>
    <property type="molecule type" value="Genomic_DNA"/>
</dbReference>
<dbReference type="PROSITE" id="PS51085">
    <property type="entry name" value="2FE2S_FER_2"/>
    <property type="match status" value="1"/>
</dbReference>
<proteinExistence type="predicted"/>
<dbReference type="InterPro" id="IPR012675">
    <property type="entry name" value="Beta-grasp_dom_sf"/>
</dbReference>
<dbReference type="Gene3D" id="3.10.20.30">
    <property type="match status" value="1"/>
</dbReference>
<evidence type="ECO:0000256" key="2">
    <source>
        <dbReference type="ARBA" id="ARBA00022723"/>
    </source>
</evidence>
<evidence type="ECO:0000256" key="4">
    <source>
        <dbReference type="ARBA" id="ARBA00023014"/>
    </source>
</evidence>
<feature type="domain" description="2Fe-2S ferredoxin-type" evidence="5">
    <location>
        <begin position="7"/>
        <end position="83"/>
    </location>
</feature>
<dbReference type="PANTHER" id="PTHR44379">
    <property type="entry name" value="OXIDOREDUCTASE WITH IRON-SULFUR SUBUNIT"/>
    <property type="match status" value="1"/>
</dbReference>
<organism evidence="6 7">
    <name type="scientific">Marivita lacus</name>
    <dbReference type="NCBI Taxonomy" id="1323742"/>
    <lineage>
        <taxon>Bacteria</taxon>
        <taxon>Pseudomonadati</taxon>
        <taxon>Pseudomonadota</taxon>
        <taxon>Alphaproteobacteria</taxon>
        <taxon>Rhodobacterales</taxon>
        <taxon>Roseobacteraceae</taxon>
        <taxon>Marivita</taxon>
    </lineage>
</organism>
<evidence type="ECO:0000256" key="3">
    <source>
        <dbReference type="ARBA" id="ARBA00023004"/>
    </source>
</evidence>
<dbReference type="InterPro" id="IPR051452">
    <property type="entry name" value="Diverse_Oxidoreductases"/>
</dbReference>
<evidence type="ECO:0000313" key="7">
    <source>
        <dbReference type="Proteomes" id="UP000645462"/>
    </source>
</evidence>
<dbReference type="Gene3D" id="1.10.150.120">
    <property type="entry name" value="[2Fe-2S]-binding domain"/>
    <property type="match status" value="1"/>
</dbReference>
<gene>
    <name evidence="6" type="ORF">GCM10011363_13190</name>
</gene>
<comment type="caution">
    <text evidence="6">The sequence shown here is derived from an EMBL/GenBank/DDBJ whole genome shotgun (WGS) entry which is preliminary data.</text>
</comment>
<sequence length="157" mass="16459">MGARRPVSLRLTINGTAHDITSDPDTPLVYVLRDELKLKGTKLGCGLEQCGACAVMVDGKLVLSCVTPVEAFAGKNVTTIEGIAETEIGQRVQQAFVEETAAQCGYCTSGLVVAATALLVDNPAPDRATTKAALTPHLCRCGSHPRVLRAIEKAAKA</sequence>
<protein>
    <submittedName>
        <fullName evidence="6">(2Fe-2S)-binding protein</fullName>
    </submittedName>
</protein>
<evidence type="ECO:0000256" key="1">
    <source>
        <dbReference type="ARBA" id="ARBA00022714"/>
    </source>
</evidence>
<dbReference type="InterPro" id="IPR036884">
    <property type="entry name" value="2Fe-2S-bd_dom_sf"/>
</dbReference>
<name>A0ABQ1KFX7_9RHOB</name>
<dbReference type="Pfam" id="PF00111">
    <property type="entry name" value="Fer2"/>
    <property type="match status" value="1"/>
</dbReference>
<reference evidence="7" key="1">
    <citation type="journal article" date="2019" name="Int. J. Syst. Evol. Microbiol.">
        <title>The Global Catalogue of Microorganisms (GCM) 10K type strain sequencing project: providing services to taxonomists for standard genome sequencing and annotation.</title>
        <authorList>
            <consortium name="The Broad Institute Genomics Platform"/>
            <consortium name="The Broad Institute Genome Sequencing Center for Infectious Disease"/>
            <person name="Wu L."/>
            <person name="Ma J."/>
        </authorList>
    </citation>
    <scope>NUCLEOTIDE SEQUENCE [LARGE SCALE GENOMIC DNA]</scope>
    <source>
        <strain evidence="7">CGMCC 1.12478</strain>
    </source>
</reference>
<keyword evidence="7" id="KW-1185">Reference proteome</keyword>
<keyword evidence="3" id="KW-0408">Iron</keyword>
<keyword evidence="4" id="KW-0411">Iron-sulfur</keyword>
<keyword evidence="2" id="KW-0479">Metal-binding</keyword>
<evidence type="ECO:0000259" key="5">
    <source>
        <dbReference type="PROSITE" id="PS51085"/>
    </source>
</evidence>
<keyword evidence="1" id="KW-0001">2Fe-2S</keyword>
<dbReference type="InterPro" id="IPR001041">
    <property type="entry name" value="2Fe-2S_ferredoxin-type"/>
</dbReference>
<dbReference type="SUPFAM" id="SSF47741">
    <property type="entry name" value="CO dehydrogenase ISP C-domain like"/>
    <property type="match status" value="1"/>
</dbReference>
<dbReference type="Pfam" id="PF01799">
    <property type="entry name" value="Fer2_2"/>
    <property type="match status" value="1"/>
</dbReference>